<dbReference type="NCBIfam" id="NF009164">
    <property type="entry name" value="PRK12511.1"/>
    <property type="match status" value="1"/>
</dbReference>
<evidence type="ECO:0000259" key="6">
    <source>
        <dbReference type="Pfam" id="PF08281"/>
    </source>
</evidence>
<reference evidence="7 8" key="1">
    <citation type="submission" date="2017-08" db="EMBL/GenBank/DDBJ databases">
        <title>Infants hospitalized years apart are colonized by the same room-sourced microbial strains.</title>
        <authorList>
            <person name="Brooks B."/>
            <person name="Olm M.R."/>
            <person name="Firek B.A."/>
            <person name="Baker R."/>
            <person name="Thomas B.C."/>
            <person name="Morowitz M.J."/>
            <person name="Banfield J.F."/>
        </authorList>
    </citation>
    <scope>NUCLEOTIDE SEQUENCE [LARGE SCALE GENOMIC DNA]</scope>
    <source>
        <strain evidence="7">S2_005_002_R2_34</strain>
    </source>
</reference>
<gene>
    <name evidence="7" type="ORF">DI556_17110</name>
</gene>
<dbReference type="GO" id="GO:0016987">
    <property type="term" value="F:sigma factor activity"/>
    <property type="evidence" value="ECO:0007669"/>
    <property type="project" value="UniProtKB-KW"/>
</dbReference>
<evidence type="ECO:0000256" key="2">
    <source>
        <dbReference type="ARBA" id="ARBA00023015"/>
    </source>
</evidence>
<keyword evidence="3" id="KW-0731">Sigma factor</keyword>
<feature type="domain" description="RNA polymerase sigma factor 70 region 4 type 2" evidence="6">
    <location>
        <begin position="102"/>
        <end position="151"/>
    </location>
</feature>
<dbReference type="Gene3D" id="1.10.10.10">
    <property type="entry name" value="Winged helix-like DNA-binding domain superfamily/Winged helix DNA-binding domain"/>
    <property type="match status" value="1"/>
</dbReference>
<dbReference type="InterPro" id="IPR039425">
    <property type="entry name" value="RNA_pol_sigma-70-like"/>
</dbReference>
<dbReference type="InterPro" id="IPR036388">
    <property type="entry name" value="WH-like_DNA-bd_sf"/>
</dbReference>
<organism evidence="7 8">
    <name type="scientific">Rhodovulum sulfidophilum</name>
    <name type="common">Rhodobacter sulfidophilus</name>
    <dbReference type="NCBI Taxonomy" id="35806"/>
    <lineage>
        <taxon>Bacteria</taxon>
        <taxon>Pseudomonadati</taxon>
        <taxon>Pseudomonadota</taxon>
        <taxon>Alphaproteobacteria</taxon>
        <taxon>Rhodobacterales</taxon>
        <taxon>Paracoccaceae</taxon>
        <taxon>Rhodovulum</taxon>
    </lineage>
</organism>
<sequence>MTRDAPPIADHLPALRRFALALTRDADRAEDLVQEALLRGHERRHSHRRSGSLKSWLFSILRNAFIDHRRGRLAEARREGEIANLAPISIDAPQEAVVRLGQVRVAFLALPEDQRRALSLIALEGLSYAEAARVADVPIGTLMSRVARARAGLRAFEEGAPVARGLRVVGGRDATRG</sequence>
<dbReference type="SUPFAM" id="SSF88659">
    <property type="entry name" value="Sigma3 and sigma4 domains of RNA polymerase sigma factors"/>
    <property type="match status" value="1"/>
</dbReference>
<evidence type="ECO:0000256" key="4">
    <source>
        <dbReference type="ARBA" id="ARBA00023163"/>
    </source>
</evidence>
<evidence type="ECO:0000256" key="3">
    <source>
        <dbReference type="ARBA" id="ARBA00023082"/>
    </source>
</evidence>
<evidence type="ECO:0000256" key="1">
    <source>
        <dbReference type="ARBA" id="ARBA00010641"/>
    </source>
</evidence>
<evidence type="ECO:0000259" key="5">
    <source>
        <dbReference type="Pfam" id="PF04542"/>
    </source>
</evidence>
<feature type="domain" description="RNA polymerase sigma-70 region 2" evidence="5">
    <location>
        <begin position="9"/>
        <end position="71"/>
    </location>
</feature>
<name>A0A2W5N3A0_RHOSU</name>
<comment type="similarity">
    <text evidence="1">Belongs to the sigma-70 factor family. ECF subfamily.</text>
</comment>
<dbReference type="InterPro" id="IPR007627">
    <property type="entry name" value="RNA_pol_sigma70_r2"/>
</dbReference>
<dbReference type="InterPro" id="IPR013325">
    <property type="entry name" value="RNA_pol_sigma_r2"/>
</dbReference>
<protein>
    <submittedName>
        <fullName evidence="7">RNA polymerase subunit sigma</fullName>
    </submittedName>
</protein>
<accession>A0A2W5N3A0</accession>
<dbReference type="Pfam" id="PF04542">
    <property type="entry name" value="Sigma70_r2"/>
    <property type="match status" value="1"/>
</dbReference>
<dbReference type="EMBL" id="QFPW01000016">
    <property type="protein sequence ID" value="PZQ47564.1"/>
    <property type="molecule type" value="Genomic_DNA"/>
</dbReference>
<proteinExistence type="inferred from homology"/>
<dbReference type="Gene3D" id="1.10.1740.10">
    <property type="match status" value="1"/>
</dbReference>
<evidence type="ECO:0000313" key="8">
    <source>
        <dbReference type="Proteomes" id="UP000249185"/>
    </source>
</evidence>
<keyword evidence="2" id="KW-0805">Transcription regulation</keyword>
<dbReference type="PANTHER" id="PTHR43133:SF25">
    <property type="entry name" value="RNA POLYMERASE SIGMA FACTOR RFAY-RELATED"/>
    <property type="match status" value="1"/>
</dbReference>
<dbReference type="InterPro" id="IPR013249">
    <property type="entry name" value="RNA_pol_sigma70_r4_t2"/>
</dbReference>
<dbReference type="GO" id="GO:0006352">
    <property type="term" value="P:DNA-templated transcription initiation"/>
    <property type="evidence" value="ECO:0007669"/>
    <property type="project" value="InterPro"/>
</dbReference>
<comment type="caution">
    <text evidence="7">The sequence shown here is derived from an EMBL/GenBank/DDBJ whole genome shotgun (WGS) entry which is preliminary data.</text>
</comment>
<dbReference type="InterPro" id="IPR014284">
    <property type="entry name" value="RNA_pol_sigma-70_dom"/>
</dbReference>
<keyword evidence="4" id="KW-0804">Transcription</keyword>
<dbReference type="Proteomes" id="UP000249185">
    <property type="component" value="Unassembled WGS sequence"/>
</dbReference>
<dbReference type="PANTHER" id="PTHR43133">
    <property type="entry name" value="RNA POLYMERASE ECF-TYPE SIGMA FACTO"/>
    <property type="match status" value="1"/>
</dbReference>
<evidence type="ECO:0000313" key="7">
    <source>
        <dbReference type="EMBL" id="PZQ47564.1"/>
    </source>
</evidence>
<dbReference type="SUPFAM" id="SSF88946">
    <property type="entry name" value="Sigma2 domain of RNA polymerase sigma factors"/>
    <property type="match status" value="1"/>
</dbReference>
<dbReference type="NCBIfam" id="TIGR02937">
    <property type="entry name" value="sigma70-ECF"/>
    <property type="match status" value="1"/>
</dbReference>
<dbReference type="InterPro" id="IPR013324">
    <property type="entry name" value="RNA_pol_sigma_r3/r4-like"/>
</dbReference>
<dbReference type="GO" id="GO:0003677">
    <property type="term" value="F:DNA binding"/>
    <property type="evidence" value="ECO:0007669"/>
    <property type="project" value="InterPro"/>
</dbReference>
<dbReference type="CDD" id="cd06171">
    <property type="entry name" value="Sigma70_r4"/>
    <property type="match status" value="1"/>
</dbReference>
<dbReference type="AlphaFoldDB" id="A0A2W5N3A0"/>
<dbReference type="Pfam" id="PF08281">
    <property type="entry name" value="Sigma70_r4_2"/>
    <property type="match status" value="1"/>
</dbReference>